<evidence type="ECO:0000313" key="2">
    <source>
        <dbReference type="Proteomes" id="UP001281147"/>
    </source>
</evidence>
<comment type="caution">
    <text evidence="1">The sequence shown here is derived from an EMBL/GenBank/DDBJ whole genome shotgun (WGS) entry which is preliminary data.</text>
</comment>
<dbReference type="Proteomes" id="UP001281147">
    <property type="component" value="Unassembled WGS sequence"/>
</dbReference>
<evidence type="ECO:0000313" key="1">
    <source>
        <dbReference type="EMBL" id="KAK3724800.1"/>
    </source>
</evidence>
<gene>
    <name evidence="1" type="primary">NDH51_1</name>
    <name evidence="1" type="ORF">LTR37_000848</name>
</gene>
<protein>
    <submittedName>
        <fullName evidence="1">NADH dehydrogenase [ubiquinone] flavoprotein 1, mitochondrial</fullName>
    </submittedName>
</protein>
<sequence length="515" mass="57116">MLCAPSTKAATLRTSATRALATSTSHHNAAQQRRSMATVQDAPPASHAKELQDQDRIFTNLYGHHGADIKSAMKYGDWYKTKEILLKSHDWLISEIKTSGLRGRGGAGFPSGMKWSFMNFKGWENDTKPRYLVVNADEGEPGTCKDREIMRKDPHKLVEGCLVAGRMMNVSSYGYTTPMKRTSVPNVRAYIYIRGEFYHEATVLQRAIQEAYKEGFLGKNACGSGYDFDVFLHRGMGAYVCGEETSLIESLEGKPGKPRLKPPFPAAVGVFGCPSTVANVETVAVAPTIIRRGANWFNQFGRERNAGTKLFCISGHVEHPVTVEERMSIPLKELIEKHAGGVRGGWDNLKAVIPGGSSTPILPKKTCDEQLMDFDALKDNQSGLGTAAVIVMDQSTDVVRAISRLSKFYHHESCGQCTPCREGSKWTEQIMQRFEKGQAREREIDMMQELTKQVEGHTICALGEAFAWPIQGLIRHFRPELEARIRDHDKRVGPSVAGGWREGSEKHGMLISPGQ</sequence>
<keyword evidence="2" id="KW-1185">Reference proteome</keyword>
<proteinExistence type="predicted"/>
<reference evidence="1" key="1">
    <citation type="submission" date="2023-07" db="EMBL/GenBank/DDBJ databases">
        <title>Black Yeasts Isolated from many extreme environments.</title>
        <authorList>
            <person name="Coleine C."/>
            <person name="Stajich J.E."/>
            <person name="Selbmann L."/>
        </authorList>
    </citation>
    <scope>NUCLEOTIDE SEQUENCE</scope>
    <source>
        <strain evidence="1">CCFEE 5714</strain>
    </source>
</reference>
<name>A0ACC3NWZ5_9PEZI</name>
<accession>A0ACC3NWZ5</accession>
<dbReference type="EMBL" id="JAUTXU010000004">
    <property type="protein sequence ID" value="KAK3724800.1"/>
    <property type="molecule type" value="Genomic_DNA"/>
</dbReference>
<organism evidence="1 2">
    <name type="scientific">Vermiconidia calcicola</name>
    <dbReference type="NCBI Taxonomy" id="1690605"/>
    <lineage>
        <taxon>Eukaryota</taxon>
        <taxon>Fungi</taxon>
        <taxon>Dikarya</taxon>
        <taxon>Ascomycota</taxon>
        <taxon>Pezizomycotina</taxon>
        <taxon>Dothideomycetes</taxon>
        <taxon>Dothideomycetidae</taxon>
        <taxon>Mycosphaerellales</taxon>
        <taxon>Extremaceae</taxon>
        <taxon>Vermiconidia</taxon>
    </lineage>
</organism>